<dbReference type="AlphaFoldDB" id="A0A7S2F9E3"/>
<accession>A0A7S2F9E3</accession>
<organism evidence="4">
    <name type="scientific">Octactis speculum</name>
    <dbReference type="NCBI Taxonomy" id="3111310"/>
    <lineage>
        <taxon>Eukaryota</taxon>
        <taxon>Sar</taxon>
        <taxon>Stramenopiles</taxon>
        <taxon>Ochrophyta</taxon>
        <taxon>Dictyochophyceae</taxon>
        <taxon>Dictyochales</taxon>
        <taxon>Dictyochaceae</taxon>
        <taxon>Octactis</taxon>
    </lineage>
</organism>
<dbReference type="EMBL" id="HBGS01008496">
    <property type="protein sequence ID" value="CAD9381831.1"/>
    <property type="molecule type" value="Transcribed_RNA"/>
</dbReference>
<sequence length="342" mass="38421">MGNKFTPCLGCDEPNVRSLLGNRPVYCKLPFITPQGLETAAAFRTHTQDVIIVTYPKTGTTWLQQLCHQLRMIKRFPSGHMDFDEISEEGVVPWIEVGPSIGIDINAIQLGIPRFFKTHQSLSQLSLLNARFVCTLREPEAVLLSYFKFMVAKGLAGKKPDVNVFARCAQWATPDFVTEKLTPFDGHLFGTDLWTFFREIWLCRDLPNVHVLVYDEMKKDLDAMLPDLAGFLGLEASIANKDARSTILKMSSFQFMKDNEERFDDHHMGPRIATIMKKKGGPASVPPSRTSSKVGLQVGKDVNTTINEETQALIQSMWEKNVTPITGHKSYNDLVADVLSKN</sequence>
<dbReference type="Gene3D" id="3.40.50.300">
    <property type="entry name" value="P-loop containing nucleotide triphosphate hydrolases"/>
    <property type="match status" value="1"/>
</dbReference>
<dbReference type="InterPro" id="IPR027417">
    <property type="entry name" value="P-loop_NTPase"/>
</dbReference>
<gene>
    <name evidence="4" type="ORF">DSPE1174_LOCUS4460</name>
</gene>
<dbReference type="Pfam" id="PF00685">
    <property type="entry name" value="Sulfotransfer_1"/>
    <property type="match status" value="1"/>
</dbReference>
<evidence type="ECO:0000256" key="2">
    <source>
        <dbReference type="ARBA" id="ARBA00022679"/>
    </source>
</evidence>
<feature type="domain" description="Sulfotransferase" evidence="3">
    <location>
        <begin position="48"/>
        <end position="261"/>
    </location>
</feature>
<dbReference type="SUPFAM" id="SSF52540">
    <property type="entry name" value="P-loop containing nucleoside triphosphate hydrolases"/>
    <property type="match status" value="1"/>
</dbReference>
<evidence type="ECO:0000313" key="4">
    <source>
        <dbReference type="EMBL" id="CAD9381831.1"/>
    </source>
</evidence>
<comment type="similarity">
    <text evidence="1">Belongs to the sulfotransferase 1 family.</text>
</comment>
<keyword evidence="2" id="KW-0808">Transferase</keyword>
<protein>
    <recommendedName>
        <fullName evidence="3">Sulfotransferase domain-containing protein</fullName>
    </recommendedName>
</protein>
<dbReference type="PANTHER" id="PTHR11783">
    <property type="entry name" value="SULFOTRANSFERASE SULT"/>
    <property type="match status" value="1"/>
</dbReference>
<dbReference type="InterPro" id="IPR000863">
    <property type="entry name" value="Sulfotransferase_dom"/>
</dbReference>
<name>A0A7S2F9E3_9STRA</name>
<proteinExistence type="inferred from homology"/>
<evidence type="ECO:0000259" key="3">
    <source>
        <dbReference type="Pfam" id="PF00685"/>
    </source>
</evidence>
<dbReference type="GO" id="GO:0008146">
    <property type="term" value="F:sulfotransferase activity"/>
    <property type="evidence" value="ECO:0007669"/>
    <property type="project" value="InterPro"/>
</dbReference>
<evidence type="ECO:0000256" key="1">
    <source>
        <dbReference type="ARBA" id="ARBA00005771"/>
    </source>
</evidence>
<reference evidence="4" key="1">
    <citation type="submission" date="2021-01" db="EMBL/GenBank/DDBJ databases">
        <authorList>
            <person name="Corre E."/>
            <person name="Pelletier E."/>
            <person name="Niang G."/>
            <person name="Scheremetjew M."/>
            <person name="Finn R."/>
            <person name="Kale V."/>
            <person name="Holt S."/>
            <person name="Cochrane G."/>
            <person name="Meng A."/>
            <person name="Brown T."/>
            <person name="Cohen L."/>
        </authorList>
    </citation>
    <scope>NUCLEOTIDE SEQUENCE</scope>
    <source>
        <strain evidence="4">CCMP1381</strain>
    </source>
</reference>